<evidence type="ECO:0000259" key="1">
    <source>
        <dbReference type="PROSITE" id="PS50175"/>
    </source>
</evidence>
<dbReference type="GO" id="GO:0006508">
    <property type="term" value="P:proteolysis"/>
    <property type="evidence" value="ECO:0007669"/>
    <property type="project" value="InterPro"/>
</dbReference>
<protein>
    <recommendedName>
        <fullName evidence="1">Peptidase A2 domain-containing protein</fullName>
    </recommendedName>
</protein>
<dbReference type="GeneID" id="20092394"/>
<dbReference type="InterPro" id="IPR001969">
    <property type="entry name" value="Aspartic_peptidase_AS"/>
</dbReference>
<dbReference type="EMBL" id="KI914325">
    <property type="protein sequence ID" value="ETV89819.1"/>
    <property type="molecule type" value="Genomic_DNA"/>
</dbReference>
<proteinExistence type="predicted"/>
<dbReference type="VEuPathDB" id="FungiDB:H310_15344"/>
<dbReference type="PROSITE" id="PS50175">
    <property type="entry name" value="ASP_PROT_RETROV"/>
    <property type="match status" value="1"/>
</dbReference>
<feature type="non-terminal residue" evidence="2">
    <location>
        <position position="100"/>
    </location>
</feature>
<feature type="domain" description="Peptidase A2" evidence="1">
    <location>
        <begin position="46"/>
        <end position="61"/>
    </location>
</feature>
<dbReference type="InterPro" id="IPR001995">
    <property type="entry name" value="Peptidase_A2_cat"/>
</dbReference>
<dbReference type="RefSeq" id="XP_008881549.1">
    <property type="nucleotide sequence ID" value="XM_008883327.1"/>
</dbReference>
<reference evidence="2" key="1">
    <citation type="submission" date="2013-12" db="EMBL/GenBank/DDBJ databases">
        <title>The Genome Sequence of Aphanomyces invadans NJM9701.</title>
        <authorList>
            <consortium name="The Broad Institute Genomics Platform"/>
            <person name="Russ C."/>
            <person name="Tyler B."/>
            <person name="van West P."/>
            <person name="Dieguez-Uribeondo J."/>
            <person name="Young S.K."/>
            <person name="Zeng Q."/>
            <person name="Gargeya S."/>
            <person name="Fitzgerald M."/>
            <person name="Abouelleil A."/>
            <person name="Alvarado L."/>
            <person name="Chapman S.B."/>
            <person name="Gainer-Dewar J."/>
            <person name="Goldberg J."/>
            <person name="Griggs A."/>
            <person name="Gujja S."/>
            <person name="Hansen M."/>
            <person name="Howarth C."/>
            <person name="Imamovic A."/>
            <person name="Ireland A."/>
            <person name="Larimer J."/>
            <person name="McCowan C."/>
            <person name="Murphy C."/>
            <person name="Pearson M."/>
            <person name="Poon T.W."/>
            <person name="Priest M."/>
            <person name="Roberts A."/>
            <person name="Saif S."/>
            <person name="Shea T."/>
            <person name="Sykes S."/>
            <person name="Wortman J."/>
            <person name="Nusbaum C."/>
            <person name="Birren B."/>
        </authorList>
    </citation>
    <scope>NUCLEOTIDE SEQUENCE [LARGE SCALE GENOMIC DNA]</scope>
    <source>
        <strain evidence="2">NJM9701</strain>
    </source>
</reference>
<sequence length="100" mass="10850">MAPGEADRLLEAQLKKWRDGISVLGDKSTRLPTHRGATVEALVRVENVLLDTGADVNVVTRGVVDVLAVKGASVTVTEHETARLVYPYGVKAEPLRMKRS</sequence>
<organism evidence="2">
    <name type="scientific">Aphanomyces invadans</name>
    <dbReference type="NCBI Taxonomy" id="157072"/>
    <lineage>
        <taxon>Eukaryota</taxon>
        <taxon>Sar</taxon>
        <taxon>Stramenopiles</taxon>
        <taxon>Oomycota</taxon>
        <taxon>Saprolegniomycetes</taxon>
        <taxon>Saprolegniales</taxon>
        <taxon>Verrucalvaceae</taxon>
        <taxon>Aphanomyces</taxon>
    </lineage>
</organism>
<gene>
    <name evidence="2" type="ORF">H310_15344</name>
</gene>
<dbReference type="GO" id="GO:0004190">
    <property type="term" value="F:aspartic-type endopeptidase activity"/>
    <property type="evidence" value="ECO:0007669"/>
    <property type="project" value="InterPro"/>
</dbReference>
<name>A0A024T7L0_9STRA</name>
<dbReference type="OrthoDB" id="10538601at2759"/>
<dbReference type="PROSITE" id="PS00141">
    <property type="entry name" value="ASP_PROTEASE"/>
    <property type="match status" value="1"/>
</dbReference>
<evidence type="ECO:0000313" key="2">
    <source>
        <dbReference type="EMBL" id="ETV89819.1"/>
    </source>
</evidence>
<dbReference type="AlphaFoldDB" id="A0A024T7L0"/>
<accession>A0A024T7L0</accession>